<sequence>MNTVEKGSEMLLLISQLISQNNQLIQNQNTLIEQNSQLIQVNLEQAAQINEMLDHLDLGDQRSERYLDDED</sequence>
<organism evidence="1 2">
    <name type="scientific">Acinetobacter chinensis</name>
    <dbReference type="NCBI Taxonomy" id="2004650"/>
    <lineage>
        <taxon>Bacteria</taxon>
        <taxon>Pseudomonadati</taxon>
        <taxon>Pseudomonadota</taxon>
        <taxon>Gammaproteobacteria</taxon>
        <taxon>Moraxellales</taxon>
        <taxon>Moraxellaceae</taxon>
        <taxon>Acinetobacter</taxon>
    </lineage>
</organism>
<reference evidence="2" key="1">
    <citation type="submission" date="2018-09" db="EMBL/GenBank/DDBJ databases">
        <title>The complete genome of Acinetobacter sp. strain WCHAc010005.</title>
        <authorList>
            <person name="Hu Y."/>
            <person name="Long H."/>
            <person name="Feng Y."/>
            <person name="Zong Z."/>
        </authorList>
    </citation>
    <scope>NUCLEOTIDE SEQUENCE [LARGE SCALE GENOMIC DNA]</scope>
    <source>
        <strain evidence="2">WCHAc010005</strain>
    </source>
</reference>
<dbReference type="AlphaFoldDB" id="A0A3B7LUU2"/>
<dbReference type="KEGG" id="achi:CDG60_08645"/>
<accession>A0A3B7LUU2</accession>
<dbReference type="RefSeq" id="WP_087514347.1">
    <property type="nucleotide sequence ID" value="NZ_CP032134.1"/>
</dbReference>
<dbReference type="EMBL" id="CP032134">
    <property type="protein sequence ID" value="AXY56630.1"/>
    <property type="molecule type" value="Genomic_DNA"/>
</dbReference>
<evidence type="ECO:0000313" key="2">
    <source>
        <dbReference type="Proteomes" id="UP000263753"/>
    </source>
</evidence>
<gene>
    <name evidence="1" type="ORF">CDG60_08645</name>
</gene>
<dbReference type="Proteomes" id="UP000263753">
    <property type="component" value="Chromosome"/>
</dbReference>
<protein>
    <submittedName>
        <fullName evidence="1">Uncharacterized protein</fullName>
    </submittedName>
</protein>
<proteinExistence type="predicted"/>
<name>A0A3B7LUU2_9GAMM</name>
<evidence type="ECO:0000313" key="1">
    <source>
        <dbReference type="EMBL" id="AXY56630.1"/>
    </source>
</evidence>